<organism evidence="1 2">
    <name type="scientific">Favolaschia claudopus</name>
    <dbReference type="NCBI Taxonomy" id="2862362"/>
    <lineage>
        <taxon>Eukaryota</taxon>
        <taxon>Fungi</taxon>
        <taxon>Dikarya</taxon>
        <taxon>Basidiomycota</taxon>
        <taxon>Agaricomycotina</taxon>
        <taxon>Agaricomycetes</taxon>
        <taxon>Agaricomycetidae</taxon>
        <taxon>Agaricales</taxon>
        <taxon>Marasmiineae</taxon>
        <taxon>Mycenaceae</taxon>
        <taxon>Favolaschia</taxon>
    </lineage>
</organism>
<accession>A0AAW0AUC4</accession>
<proteinExistence type="predicted"/>
<dbReference type="AlphaFoldDB" id="A0AAW0AUC4"/>
<reference evidence="1 2" key="1">
    <citation type="journal article" date="2024" name="J Genomics">
        <title>Draft genome sequencing and assembly of Favolaschia claudopus CIRM-BRFM 2984 isolated from oak limbs.</title>
        <authorList>
            <person name="Navarro D."/>
            <person name="Drula E."/>
            <person name="Chaduli D."/>
            <person name="Cazenave R."/>
            <person name="Ahrendt S."/>
            <person name="Wang J."/>
            <person name="Lipzen A."/>
            <person name="Daum C."/>
            <person name="Barry K."/>
            <person name="Grigoriev I.V."/>
            <person name="Favel A."/>
            <person name="Rosso M.N."/>
            <person name="Martin F."/>
        </authorList>
    </citation>
    <scope>NUCLEOTIDE SEQUENCE [LARGE SCALE GENOMIC DNA]</scope>
    <source>
        <strain evidence="1 2">CIRM-BRFM 2984</strain>
    </source>
</reference>
<comment type="caution">
    <text evidence="1">The sequence shown here is derived from an EMBL/GenBank/DDBJ whole genome shotgun (WGS) entry which is preliminary data.</text>
</comment>
<dbReference type="EMBL" id="JAWWNJ010000050">
    <property type="protein sequence ID" value="KAK7016690.1"/>
    <property type="molecule type" value="Genomic_DNA"/>
</dbReference>
<name>A0AAW0AUC4_9AGAR</name>
<evidence type="ECO:0000313" key="1">
    <source>
        <dbReference type="EMBL" id="KAK7016690.1"/>
    </source>
</evidence>
<sequence>MPAPAPVDLRTAPSILCLSHKYDVHNPDVHLRPIAPSSPINALSVIAAATEVDASWLLPYAYYCAPTFSRDALLAASTADTMPYVQTCLLSHASILRATISANQLLASKCSKEVCRDAHVSRLDRSSPGKHTG</sequence>
<dbReference type="Proteomes" id="UP001362999">
    <property type="component" value="Unassembled WGS sequence"/>
</dbReference>
<evidence type="ECO:0000313" key="2">
    <source>
        <dbReference type="Proteomes" id="UP001362999"/>
    </source>
</evidence>
<protein>
    <submittedName>
        <fullName evidence="1">Uncharacterized protein</fullName>
    </submittedName>
</protein>
<keyword evidence="2" id="KW-1185">Reference proteome</keyword>
<gene>
    <name evidence="1" type="ORF">R3P38DRAFT_3202964</name>
</gene>